<dbReference type="EMBL" id="JAMFTS010000003">
    <property type="protein sequence ID" value="KAJ4773131.1"/>
    <property type="molecule type" value="Genomic_DNA"/>
</dbReference>
<accession>A0AAV8E1V9</accession>
<keyword evidence="3" id="KW-1185">Reference proteome</keyword>
<organism evidence="2 3">
    <name type="scientific">Rhynchospora pubera</name>
    <dbReference type="NCBI Taxonomy" id="906938"/>
    <lineage>
        <taxon>Eukaryota</taxon>
        <taxon>Viridiplantae</taxon>
        <taxon>Streptophyta</taxon>
        <taxon>Embryophyta</taxon>
        <taxon>Tracheophyta</taxon>
        <taxon>Spermatophyta</taxon>
        <taxon>Magnoliopsida</taxon>
        <taxon>Liliopsida</taxon>
        <taxon>Poales</taxon>
        <taxon>Cyperaceae</taxon>
        <taxon>Cyperoideae</taxon>
        <taxon>Rhynchosporeae</taxon>
        <taxon>Rhynchospora</taxon>
    </lineage>
</organism>
<dbReference type="AlphaFoldDB" id="A0AAV8E1V9"/>
<dbReference type="Pfam" id="PF03478">
    <property type="entry name" value="Beta-prop_KIB1-4"/>
    <property type="match status" value="1"/>
</dbReference>
<dbReference type="PANTHER" id="PTHR44259">
    <property type="entry name" value="OS07G0183000 PROTEIN-RELATED"/>
    <property type="match status" value="1"/>
</dbReference>
<evidence type="ECO:0000313" key="2">
    <source>
        <dbReference type="EMBL" id="KAJ4773131.1"/>
    </source>
</evidence>
<comment type="caution">
    <text evidence="2">The sequence shown here is derived from an EMBL/GenBank/DDBJ whole genome shotgun (WGS) entry which is preliminary data.</text>
</comment>
<name>A0AAV8E1V9_9POAL</name>
<evidence type="ECO:0000259" key="1">
    <source>
        <dbReference type="Pfam" id="PF03478"/>
    </source>
</evidence>
<protein>
    <submittedName>
        <fullName evidence="2">F-box family protein</fullName>
    </submittedName>
</protein>
<evidence type="ECO:0000313" key="3">
    <source>
        <dbReference type="Proteomes" id="UP001140206"/>
    </source>
</evidence>
<sequence>MEAFPSEFRDWAHLPPLVSSLISVKIKSIPDYFRFRAVCSSWRSASDPKPRHLPPQVPWLMIPYDPYKKNDDGIRLFYDCSESKTHKLHLPETINMICCGSFGGWLLLVMAAGEDMFLLNPLTRARIQLPSTATLEEHVRNEYSDIYFHEEGQQGYNPYLGNFAIRRVTFSTDLSDPNCLITIFLKGFQAILCCRVGDSGWTKVNTGWGDVDALYYNGRFHVLFQGTMDIFEPHEPEEKIQLYGMKKELLLCKSKYFLQGKSGVYIVAIQSIEDEEEETCLKYQDNLAVHKRKKATKKTHKKIIELYQFQEQQEVKFKKVTDTNNDNIFYGYDNEYKCHYLVVSDEGESLAEDCIHMEYKCSFFAKKNRSGSYCRIDSTKLDKQKVEFPAPPVVLNLGNVPLSWLRARPAMWFQPSFD</sequence>
<reference evidence="2" key="1">
    <citation type="submission" date="2022-08" db="EMBL/GenBank/DDBJ databases">
        <authorList>
            <person name="Marques A."/>
        </authorList>
    </citation>
    <scope>NUCLEOTIDE SEQUENCE</scope>
    <source>
        <strain evidence="2">RhyPub2mFocal</strain>
        <tissue evidence="2">Leaves</tissue>
    </source>
</reference>
<dbReference type="InterPro" id="IPR050942">
    <property type="entry name" value="F-box_BR-signaling"/>
</dbReference>
<proteinExistence type="predicted"/>
<feature type="domain" description="KIB1-4 beta-propeller" evidence="1">
    <location>
        <begin position="77"/>
        <end position="357"/>
    </location>
</feature>
<gene>
    <name evidence="2" type="ORF">LUZ62_057388</name>
</gene>
<dbReference type="Proteomes" id="UP001140206">
    <property type="component" value="Chromosome 3"/>
</dbReference>
<dbReference type="InterPro" id="IPR005174">
    <property type="entry name" value="KIB1-4_b-propeller"/>
</dbReference>